<proteinExistence type="predicted"/>
<gene>
    <name evidence="1" type="ORF">Syun_013143</name>
</gene>
<accession>A0AAP0K0S4</accession>
<evidence type="ECO:0000313" key="2">
    <source>
        <dbReference type="Proteomes" id="UP001420932"/>
    </source>
</evidence>
<name>A0AAP0K0S4_9MAGN</name>
<comment type="caution">
    <text evidence="1">The sequence shown here is derived from an EMBL/GenBank/DDBJ whole genome shotgun (WGS) entry which is preliminary data.</text>
</comment>
<reference evidence="1 2" key="1">
    <citation type="submission" date="2024-01" db="EMBL/GenBank/DDBJ databases">
        <title>Genome assemblies of Stephania.</title>
        <authorList>
            <person name="Yang L."/>
        </authorList>
    </citation>
    <scope>NUCLEOTIDE SEQUENCE [LARGE SCALE GENOMIC DNA]</scope>
    <source>
        <strain evidence="1">YNDBR</strain>
        <tissue evidence="1">Leaf</tissue>
    </source>
</reference>
<organism evidence="1 2">
    <name type="scientific">Stephania yunnanensis</name>
    <dbReference type="NCBI Taxonomy" id="152371"/>
    <lineage>
        <taxon>Eukaryota</taxon>
        <taxon>Viridiplantae</taxon>
        <taxon>Streptophyta</taxon>
        <taxon>Embryophyta</taxon>
        <taxon>Tracheophyta</taxon>
        <taxon>Spermatophyta</taxon>
        <taxon>Magnoliopsida</taxon>
        <taxon>Ranunculales</taxon>
        <taxon>Menispermaceae</taxon>
        <taxon>Menispermoideae</taxon>
        <taxon>Cissampelideae</taxon>
        <taxon>Stephania</taxon>
    </lineage>
</organism>
<keyword evidence="2" id="KW-1185">Reference proteome</keyword>
<sequence>MEKQSLQWDYCPCNGRIHFVFSDATTTSNTSTTTTTTTTTNTRHDDQVVERKETDEESDIIDEATGHYLTLSLAPAGSRIPTRKLERKVIVDEEITDIDEATGLDVKLRLGLPLPPQQPPQHQRPLLLIGFNNNIVPPPPPPPPRRINGGNEPLFTIVKTLQKSDVGMQCRLLVGTKMMEDNVVNPFFTEEQKREMCSEHGLIVSVRDVDEDNSSCYSLTLKRLVKSSNSLS</sequence>
<dbReference type="Proteomes" id="UP001420932">
    <property type="component" value="Unassembled WGS sequence"/>
</dbReference>
<dbReference type="EMBL" id="JBBNAF010000005">
    <property type="protein sequence ID" value="KAK9143743.1"/>
    <property type="molecule type" value="Genomic_DNA"/>
</dbReference>
<protein>
    <submittedName>
        <fullName evidence="1">Uncharacterized protein</fullName>
    </submittedName>
</protein>
<evidence type="ECO:0000313" key="1">
    <source>
        <dbReference type="EMBL" id="KAK9143743.1"/>
    </source>
</evidence>
<dbReference type="AlphaFoldDB" id="A0AAP0K0S4"/>